<proteinExistence type="predicted"/>
<keyword evidence="1" id="KW-1185">Reference proteome</keyword>
<sequence>MDTVYYPTKNPAPRFWPVGIL</sequence>
<dbReference type="WBParaSite" id="nRc.2.0.1.t45703-RA">
    <property type="protein sequence ID" value="nRc.2.0.1.t45703-RA"/>
    <property type="gene ID" value="nRc.2.0.1.g45703"/>
</dbReference>
<reference evidence="2" key="1">
    <citation type="submission" date="2022-11" db="UniProtKB">
        <authorList>
            <consortium name="WormBaseParasite"/>
        </authorList>
    </citation>
    <scope>IDENTIFICATION</scope>
</reference>
<accession>A0A915L5A8</accession>
<name>A0A915L5A8_ROMCU</name>
<organism evidence="1 2">
    <name type="scientific">Romanomermis culicivorax</name>
    <name type="common">Nematode worm</name>
    <dbReference type="NCBI Taxonomy" id="13658"/>
    <lineage>
        <taxon>Eukaryota</taxon>
        <taxon>Metazoa</taxon>
        <taxon>Ecdysozoa</taxon>
        <taxon>Nematoda</taxon>
        <taxon>Enoplea</taxon>
        <taxon>Dorylaimia</taxon>
        <taxon>Mermithida</taxon>
        <taxon>Mermithoidea</taxon>
        <taxon>Mermithidae</taxon>
        <taxon>Romanomermis</taxon>
    </lineage>
</organism>
<dbReference type="Proteomes" id="UP000887565">
    <property type="component" value="Unplaced"/>
</dbReference>
<protein>
    <submittedName>
        <fullName evidence="2">Uncharacterized protein</fullName>
    </submittedName>
</protein>
<evidence type="ECO:0000313" key="2">
    <source>
        <dbReference type="WBParaSite" id="nRc.2.0.1.t45703-RA"/>
    </source>
</evidence>
<evidence type="ECO:0000313" key="1">
    <source>
        <dbReference type="Proteomes" id="UP000887565"/>
    </source>
</evidence>
<dbReference type="AlphaFoldDB" id="A0A915L5A8"/>